<organism evidence="2 3">
    <name type="scientific">Eleginops maclovinus</name>
    <name type="common">Patagonian blennie</name>
    <name type="synonym">Eleginus maclovinus</name>
    <dbReference type="NCBI Taxonomy" id="56733"/>
    <lineage>
        <taxon>Eukaryota</taxon>
        <taxon>Metazoa</taxon>
        <taxon>Chordata</taxon>
        <taxon>Craniata</taxon>
        <taxon>Vertebrata</taxon>
        <taxon>Euteleostomi</taxon>
        <taxon>Actinopterygii</taxon>
        <taxon>Neopterygii</taxon>
        <taxon>Teleostei</taxon>
        <taxon>Neoteleostei</taxon>
        <taxon>Acanthomorphata</taxon>
        <taxon>Eupercaria</taxon>
        <taxon>Perciformes</taxon>
        <taxon>Notothenioidei</taxon>
        <taxon>Eleginopidae</taxon>
        <taxon>Eleginops</taxon>
    </lineage>
</organism>
<reference evidence="2 3" key="2">
    <citation type="journal article" date="2023" name="Mol. Biol. Evol.">
        <title>Genomics of Secondarily Temperate Adaptation in the Only Non-Antarctic Icefish.</title>
        <authorList>
            <person name="Rivera-Colon A.G."/>
            <person name="Rayamajhi N."/>
            <person name="Minhas B.F."/>
            <person name="Madrigal G."/>
            <person name="Bilyk K.T."/>
            <person name="Yoon V."/>
            <person name="Hune M."/>
            <person name="Gregory S."/>
            <person name="Cheng C.H.C."/>
            <person name="Catchen J.M."/>
        </authorList>
    </citation>
    <scope>NUCLEOTIDE SEQUENCE [LARGE SCALE GENOMIC DNA]</scope>
    <source>
        <strain evidence="2">JMC-PN-2008</strain>
    </source>
</reference>
<sequence length="77" mass="8340">MHSTVSKITLAADPLMHRILRLLHPHTLLNVNDLQPAAGRQSCPHSSGISMSHSCTSPAQEHGHDIPTKGCRYGSMC</sequence>
<evidence type="ECO:0000313" key="2">
    <source>
        <dbReference type="EMBL" id="KAK5854389.1"/>
    </source>
</evidence>
<accession>A0AAN7X6T4</accession>
<comment type="caution">
    <text evidence="2">The sequence shown here is derived from an EMBL/GenBank/DDBJ whole genome shotgun (WGS) entry which is preliminary data.</text>
</comment>
<dbReference type="Proteomes" id="UP001346869">
    <property type="component" value="Unassembled WGS sequence"/>
</dbReference>
<name>A0AAN7X6T4_ELEMC</name>
<feature type="compositionally biased region" description="Polar residues" evidence="1">
    <location>
        <begin position="43"/>
        <end position="59"/>
    </location>
</feature>
<protein>
    <submittedName>
        <fullName evidence="2">Uncharacterized protein</fullName>
    </submittedName>
</protein>
<gene>
    <name evidence="2" type="ORF">PBY51_015462</name>
</gene>
<keyword evidence="3" id="KW-1185">Reference proteome</keyword>
<evidence type="ECO:0000256" key="1">
    <source>
        <dbReference type="SAM" id="MobiDB-lite"/>
    </source>
</evidence>
<feature type="region of interest" description="Disordered" evidence="1">
    <location>
        <begin position="37"/>
        <end position="69"/>
    </location>
</feature>
<evidence type="ECO:0000313" key="3">
    <source>
        <dbReference type="Proteomes" id="UP001346869"/>
    </source>
</evidence>
<dbReference type="AlphaFoldDB" id="A0AAN7X6T4"/>
<dbReference type="EMBL" id="JAUZQC010000019">
    <property type="protein sequence ID" value="KAK5854389.1"/>
    <property type="molecule type" value="Genomic_DNA"/>
</dbReference>
<proteinExistence type="predicted"/>
<reference evidence="2 3" key="1">
    <citation type="journal article" date="2023" name="Genes (Basel)">
        <title>Chromosome-Level Genome Assembly and Circadian Gene Repertoire of the Patagonia Blennie Eleginops maclovinus-The Closest Ancestral Proxy of Antarctic Cryonotothenioids.</title>
        <authorList>
            <person name="Cheng C.C."/>
            <person name="Rivera-Colon A.G."/>
            <person name="Minhas B.F."/>
            <person name="Wilson L."/>
            <person name="Rayamajhi N."/>
            <person name="Vargas-Chacoff L."/>
            <person name="Catchen J.M."/>
        </authorList>
    </citation>
    <scope>NUCLEOTIDE SEQUENCE [LARGE SCALE GENOMIC DNA]</scope>
    <source>
        <strain evidence="2">JMC-PN-2008</strain>
    </source>
</reference>